<proteinExistence type="predicted"/>
<evidence type="ECO:0000313" key="2">
    <source>
        <dbReference type="EMBL" id="TDC52787.1"/>
    </source>
</evidence>
<keyword evidence="3" id="KW-1185">Reference proteome</keyword>
<feature type="region of interest" description="Disordered" evidence="1">
    <location>
        <begin position="77"/>
        <end position="115"/>
    </location>
</feature>
<evidence type="ECO:0000256" key="1">
    <source>
        <dbReference type="SAM" id="MobiDB-lite"/>
    </source>
</evidence>
<dbReference type="RefSeq" id="WP_131981077.1">
    <property type="nucleotide sequence ID" value="NZ_SMKL01000013.1"/>
</dbReference>
<organism evidence="2 3">
    <name type="scientific">Jiangella ureilytica</name>
    <dbReference type="NCBI Taxonomy" id="2530374"/>
    <lineage>
        <taxon>Bacteria</taxon>
        <taxon>Bacillati</taxon>
        <taxon>Actinomycetota</taxon>
        <taxon>Actinomycetes</taxon>
        <taxon>Jiangellales</taxon>
        <taxon>Jiangellaceae</taxon>
        <taxon>Jiangella</taxon>
    </lineage>
</organism>
<dbReference type="Proteomes" id="UP000295621">
    <property type="component" value="Unassembled WGS sequence"/>
</dbReference>
<reference evidence="2 3" key="1">
    <citation type="submission" date="2019-02" db="EMBL/GenBank/DDBJ databases">
        <title>Draft genome sequences of novel Actinobacteria.</title>
        <authorList>
            <person name="Sahin N."/>
            <person name="Ay H."/>
            <person name="Saygin H."/>
        </authorList>
    </citation>
    <scope>NUCLEOTIDE SEQUENCE [LARGE SCALE GENOMIC DNA]</scope>
    <source>
        <strain evidence="2 3">KC603</strain>
    </source>
</reference>
<accession>A0A4R4RS38</accession>
<sequence length="115" mass="12361">MAISPEPSAPNTSILFVAWMLSPDGQDTFEEVNPATATPFDEGGATWRLSEDAGIEQIVVADVQILAEPSEKLDNIVSKNGASRNPCRRDDANRIHHSSHSGCDAIGRSIARDTD</sequence>
<protein>
    <submittedName>
        <fullName evidence="2">Uncharacterized protein</fullName>
    </submittedName>
</protein>
<dbReference type="AlphaFoldDB" id="A0A4R4RS38"/>
<comment type="caution">
    <text evidence="2">The sequence shown here is derived from an EMBL/GenBank/DDBJ whole genome shotgun (WGS) entry which is preliminary data.</text>
</comment>
<name>A0A4R4RS38_9ACTN</name>
<evidence type="ECO:0000313" key="3">
    <source>
        <dbReference type="Proteomes" id="UP000295621"/>
    </source>
</evidence>
<dbReference type="EMBL" id="SMKL01000013">
    <property type="protein sequence ID" value="TDC52787.1"/>
    <property type="molecule type" value="Genomic_DNA"/>
</dbReference>
<gene>
    <name evidence="2" type="ORF">E1212_08010</name>
</gene>